<gene>
    <name evidence="2" type="ORF">Csa_1G702020</name>
</gene>
<dbReference type="EMBL" id="CM002922">
    <property type="protein sequence ID" value="KGN66877.1"/>
    <property type="molecule type" value="Genomic_DNA"/>
</dbReference>
<organism evidence="2 3">
    <name type="scientific">Cucumis sativus</name>
    <name type="common">Cucumber</name>
    <dbReference type="NCBI Taxonomy" id="3659"/>
    <lineage>
        <taxon>Eukaryota</taxon>
        <taxon>Viridiplantae</taxon>
        <taxon>Streptophyta</taxon>
        <taxon>Embryophyta</taxon>
        <taxon>Tracheophyta</taxon>
        <taxon>Spermatophyta</taxon>
        <taxon>Magnoliopsida</taxon>
        <taxon>eudicotyledons</taxon>
        <taxon>Gunneridae</taxon>
        <taxon>Pentapetalae</taxon>
        <taxon>rosids</taxon>
        <taxon>fabids</taxon>
        <taxon>Cucurbitales</taxon>
        <taxon>Cucurbitaceae</taxon>
        <taxon>Benincaseae</taxon>
        <taxon>Cucumis</taxon>
    </lineage>
</organism>
<dbReference type="Gramene" id="KGN66877">
    <property type="protein sequence ID" value="KGN66877"/>
    <property type="gene ID" value="Csa_1G702020"/>
</dbReference>
<evidence type="ECO:0000313" key="2">
    <source>
        <dbReference type="EMBL" id="KGN66877.1"/>
    </source>
</evidence>
<reference evidence="2 3" key="4">
    <citation type="journal article" date="2011" name="BMC Genomics">
        <title>RNA-Seq improves annotation of protein-coding genes in the cucumber genome.</title>
        <authorList>
            <person name="Li Z."/>
            <person name="Zhang Z."/>
            <person name="Yan P."/>
            <person name="Huang S."/>
            <person name="Fei Z."/>
            <person name="Lin K."/>
        </authorList>
    </citation>
    <scope>NUCLEOTIDE SEQUENCE [LARGE SCALE GENOMIC DNA]</scope>
    <source>
        <strain evidence="3">cv. 9930</strain>
    </source>
</reference>
<reference evidence="2 3" key="1">
    <citation type="journal article" date="2009" name="Nat. Genet.">
        <title>The genome of the cucumber, Cucumis sativus L.</title>
        <authorList>
            <person name="Huang S."/>
            <person name="Li R."/>
            <person name="Zhang Z."/>
            <person name="Li L."/>
            <person name="Gu X."/>
            <person name="Fan W."/>
            <person name="Lucas W.J."/>
            <person name="Wang X."/>
            <person name="Xie B."/>
            <person name="Ni P."/>
            <person name="Ren Y."/>
            <person name="Zhu H."/>
            <person name="Li J."/>
            <person name="Lin K."/>
            <person name="Jin W."/>
            <person name="Fei Z."/>
            <person name="Li G."/>
            <person name="Staub J."/>
            <person name="Kilian A."/>
            <person name="van der Vossen E.A."/>
            <person name="Wu Y."/>
            <person name="Guo J."/>
            <person name="He J."/>
            <person name="Jia Z."/>
            <person name="Ren Y."/>
            <person name="Tian G."/>
            <person name="Lu Y."/>
            <person name="Ruan J."/>
            <person name="Qian W."/>
            <person name="Wang M."/>
            <person name="Huang Q."/>
            <person name="Li B."/>
            <person name="Xuan Z."/>
            <person name="Cao J."/>
            <person name="Asan"/>
            <person name="Wu Z."/>
            <person name="Zhang J."/>
            <person name="Cai Q."/>
            <person name="Bai Y."/>
            <person name="Zhao B."/>
            <person name="Han Y."/>
            <person name="Li Y."/>
            <person name="Li X."/>
            <person name="Wang S."/>
            <person name="Shi Q."/>
            <person name="Liu S."/>
            <person name="Cho W.K."/>
            <person name="Kim J.Y."/>
            <person name="Xu Y."/>
            <person name="Heller-Uszynska K."/>
            <person name="Miao H."/>
            <person name="Cheng Z."/>
            <person name="Zhang S."/>
            <person name="Wu J."/>
            <person name="Yang Y."/>
            <person name="Kang H."/>
            <person name="Li M."/>
            <person name="Liang H."/>
            <person name="Ren X."/>
            <person name="Shi Z."/>
            <person name="Wen M."/>
            <person name="Jian M."/>
            <person name="Yang H."/>
            <person name="Zhang G."/>
            <person name="Yang Z."/>
            <person name="Chen R."/>
            <person name="Liu S."/>
            <person name="Li J."/>
            <person name="Ma L."/>
            <person name="Liu H."/>
            <person name="Zhou Y."/>
            <person name="Zhao J."/>
            <person name="Fang X."/>
            <person name="Li G."/>
            <person name="Fang L."/>
            <person name="Li Y."/>
            <person name="Liu D."/>
            <person name="Zheng H."/>
            <person name="Zhang Y."/>
            <person name="Qin N."/>
            <person name="Li Z."/>
            <person name="Yang G."/>
            <person name="Yang S."/>
            <person name="Bolund L."/>
            <person name="Kristiansen K."/>
            <person name="Zheng H."/>
            <person name="Li S."/>
            <person name="Zhang X."/>
            <person name="Yang H."/>
            <person name="Wang J."/>
            <person name="Sun R."/>
            <person name="Zhang B."/>
            <person name="Jiang S."/>
            <person name="Wang J."/>
            <person name="Du Y."/>
            <person name="Li S."/>
        </authorList>
    </citation>
    <scope>NUCLEOTIDE SEQUENCE [LARGE SCALE GENOMIC DNA]</scope>
    <source>
        <strain evidence="3">cv. 9930</strain>
    </source>
</reference>
<name>A0A0A0M179_CUCSA</name>
<evidence type="ECO:0000256" key="1">
    <source>
        <dbReference type="SAM" id="Phobius"/>
    </source>
</evidence>
<dbReference type="Proteomes" id="UP000029981">
    <property type="component" value="Chromosome 1"/>
</dbReference>
<keyword evidence="1" id="KW-0472">Membrane</keyword>
<reference evidence="2 3" key="2">
    <citation type="journal article" date="2009" name="PLoS ONE">
        <title>An integrated genetic and cytogenetic map of the cucumber genome.</title>
        <authorList>
            <person name="Ren Y."/>
            <person name="Zhang Z."/>
            <person name="Liu J."/>
            <person name="Staub J.E."/>
            <person name="Han Y."/>
            <person name="Cheng Z."/>
            <person name="Li X."/>
            <person name="Lu J."/>
            <person name="Miao H."/>
            <person name="Kang H."/>
            <person name="Xie B."/>
            <person name="Gu X."/>
            <person name="Wang X."/>
            <person name="Du Y."/>
            <person name="Jin W."/>
            <person name="Huang S."/>
        </authorList>
    </citation>
    <scope>NUCLEOTIDE SEQUENCE [LARGE SCALE GENOMIC DNA]</scope>
    <source>
        <strain evidence="3">cv. 9930</strain>
    </source>
</reference>
<dbReference type="AlphaFoldDB" id="A0A0A0M179"/>
<reference evidence="2 3" key="3">
    <citation type="journal article" date="2010" name="BMC Genomics">
        <title>Transcriptome sequencing and comparative analysis of cucumber flowers with different sex types.</title>
        <authorList>
            <person name="Guo S."/>
            <person name="Zheng Y."/>
            <person name="Joung J.G."/>
            <person name="Liu S."/>
            <person name="Zhang Z."/>
            <person name="Crasta O.R."/>
            <person name="Sobral B.W."/>
            <person name="Xu Y."/>
            <person name="Huang S."/>
            <person name="Fei Z."/>
        </authorList>
    </citation>
    <scope>NUCLEOTIDE SEQUENCE [LARGE SCALE GENOMIC DNA]</scope>
    <source>
        <strain evidence="3">cv. 9930</strain>
    </source>
</reference>
<keyword evidence="1" id="KW-1133">Transmembrane helix</keyword>
<keyword evidence="1" id="KW-0812">Transmembrane</keyword>
<evidence type="ECO:0000313" key="3">
    <source>
        <dbReference type="Proteomes" id="UP000029981"/>
    </source>
</evidence>
<accession>A0A0A0M179</accession>
<sequence>MHSKLKALHVESDALKVLMLFNFEVVDLIETNNIIIVDEILISLHTQYIFNVFLISSCCLGKVLGIVLLGFLLRLGMSSFDVSESSNRKDGEFSSVDRFPGWLTSVVKEGFRSYASTQGKVNGVFSILTMTLVNQLM</sequence>
<keyword evidence="3" id="KW-1185">Reference proteome</keyword>
<proteinExistence type="predicted"/>
<protein>
    <submittedName>
        <fullName evidence="2">Uncharacterized protein</fullName>
    </submittedName>
</protein>
<feature type="transmembrane region" description="Helical" evidence="1">
    <location>
        <begin position="48"/>
        <end position="73"/>
    </location>
</feature>